<protein>
    <submittedName>
        <fullName evidence="3">Glutaredoxin</fullName>
    </submittedName>
</protein>
<dbReference type="AlphaFoldDB" id="A0A3N2DQ19"/>
<evidence type="ECO:0000256" key="1">
    <source>
        <dbReference type="ARBA" id="ARBA00007787"/>
    </source>
</evidence>
<proteinExistence type="inferred from homology"/>
<dbReference type="Proteomes" id="UP000275394">
    <property type="component" value="Unassembled WGS sequence"/>
</dbReference>
<name>A0A3N2DQ19_9GAMM</name>
<evidence type="ECO:0000313" key="3">
    <source>
        <dbReference type="EMBL" id="ROS01887.1"/>
    </source>
</evidence>
<keyword evidence="4" id="KW-1185">Reference proteome</keyword>
<dbReference type="CDD" id="cd02066">
    <property type="entry name" value="GRX_family"/>
    <property type="match status" value="1"/>
</dbReference>
<organism evidence="3 4">
    <name type="scientific">Sinobacterium caligoides</name>
    <dbReference type="NCBI Taxonomy" id="933926"/>
    <lineage>
        <taxon>Bacteria</taxon>
        <taxon>Pseudomonadati</taxon>
        <taxon>Pseudomonadota</taxon>
        <taxon>Gammaproteobacteria</taxon>
        <taxon>Cellvibrionales</taxon>
        <taxon>Spongiibacteraceae</taxon>
        <taxon>Sinobacterium</taxon>
    </lineage>
</organism>
<dbReference type="PROSITE" id="PS51354">
    <property type="entry name" value="GLUTAREDOXIN_2"/>
    <property type="match status" value="1"/>
</dbReference>
<dbReference type="SUPFAM" id="SSF52833">
    <property type="entry name" value="Thioredoxin-like"/>
    <property type="match status" value="1"/>
</dbReference>
<gene>
    <name evidence="3" type="ORF">EDC56_2336</name>
</gene>
<dbReference type="GO" id="GO:0015038">
    <property type="term" value="F:glutathione disulfide oxidoreductase activity"/>
    <property type="evidence" value="ECO:0007669"/>
    <property type="project" value="TreeGrafter"/>
</dbReference>
<dbReference type="InterPro" id="IPR036249">
    <property type="entry name" value="Thioredoxin-like_sf"/>
</dbReference>
<dbReference type="OrthoDB" id="7867335at2"/>
<reference evidence="3 4" key="1">
    <citation type="submission" date="2018-11" db="EMBL/GenBank/DDBJ databases">
        <title>Genomic Encyclopedia of Type Strains, Phase IV (KMG-IV): sequencing the most valuable type-strain genomes for metagenomic binning, comparative biology and taxonomic classification.</title>
        <authorList>
            <person name="Goeker M."/>
        </authorList>
    </citation>
    <scope>NUCLEOTIDE SEQUENCE [LARGE SCALE GENOMIC DNA]</scope>
    <source>
        <strain evidence="3 4">DSM 100316</strain>
    </source>
</reference>
<dbReference type="GO" id="GO:0005737">
    <property type="term" value="C:cytoplasm"/>
    <property type="evidence" value="ECO:0007669"/>
    <property type="project" value="TreeGrafter"/>
</dbReference>
<dbReference type="InterPro" id="IPR002109">
    <property type="entry name" value="Glutaredoxin"/>
</dbReference>
<dbReference type="RefSeq" id="WP_123712639.1">
    <property type="nucleotide sequence ID" value="NZ_RKHR01000004.1"/>
</dbReference>
<comment type="similarity">
    <text evidence="1">Belongs to the glutaredoxin family.</text>
</comment>
<dbReference type="PANTHER" id="PTHR45694">
    <property type="entry name" value="GLUTAREDOXIN 2"/>
    <property type="match status" value="1"/>
</dbReference>
<dbReference type="GO" id="GO:0034599">
    <property type="term" value="P:cellular response to oxidative stress"/>
    <property type="evidence" value="ECO:0007669"/>
    <property type="project" value="TreeGrafter"/>
</dbReference>
<evidence type="ECO:0000313" key="4">
    <source>
        <dbReference type="Proteomes" id="UP000275394"/>
    </source>
</evidence>
<dbReference type="Pfam" id="PF00462">
    <property type="entry name" value="Glutaredoxin"/>
    <property type="match status" value="1"/>
</dbReference>
<evidence type="ECO:0000259" key="2">
    <source>
        <dbReference type="Pfam" id="PF00462"/>
    </source>
</evidence>
<dbReference type="PANTHER" id="PTHR45694:SF18">
    <property type="entry name" value="GLUTAREDOXIN-1-RELATED"/>
    <property type="match status" value="1"/>
</dbReference>
<accession>A0A3N2DQ19</accession>
<dbReference type="Gene3D" id="3.40.30.10">
    <property type="entry name" value="Glutaredoxin"/>
    <property type="match status" value="1"/>
</dbReference>
<sequence length="118" mass="13269">MARLIWDSAKIHPAISEQVGGTFNDTVLEAQRAVNEQRVVVIGMASNPHCKKARKALDAASVEYTYLEYGSYTKEWKRRGALKMWAGWQTFPMVFVEQQLVGGRQQLEALLINGELTA</sequence>
<dbReference type="EMBL" id="RKHR01000004">
    <property type="protein sequence ID" value="ROS01887.1"/>
    <property type="molecule type" value="Genomic_DNA"/>
</dbReference>
<feature type="domain" description="Glutaredoxin" evidence="2">
    <location>
        <begin position="45"/>
        <end position="101"/>
    </location>
</feature>
<comment type="caution">
    <text evidence="3">The sequence shown here is derived from an EMBL/GenBank/DDBJ whole genome shotgun (WGS) entry which is preliminary data.</text>
</comment>